<evidence type="ECO:0000256" key="1">
    <source>
        <dbReference type="SAM" id="Phobius"/>
    </source>
</evidence>
<feature type="transmembrane region" description="Helical" evidence="1">
    <location>
        <begin position="83"/>
        <end position="104"/>
    </location>
</feature>
<dbReference type="Proteomes" id="UP001155182">
    <property type="component" value="Unassembled WGS sequence"/>
</dbReference>
<dbReference type="EMBL" id="JAMWYS010000024">
    <property type="protein sequence ID" value="MCO4292176.1"/>
    <property type="molecule type" value="Genomic_DNA"/>
</dbReference>
<evidence type="ECO:0000313" key="2">
    <source>
        <dbReference type="EMBL" id="MCO4292176.1"/>
    </source>
</evidence>
<feature type="transmembrane region" description="Helical" evidence="1">
    <location>
        <begin position="233"/>
        <end position="251"/>
    </location>
</feature>
<evidence type="ECO:0000313" key="3">
    <source>
        <dbReference type="Proteomes" id="UP001155182"/>
    </source>
</evidence>
<reference evidence="2" key="1">
    <citation type="submission" date="2022-06" db="EMBL/GenBank/DDBJ databases">
        <title>Solitalea sp. MAHUQ-68 isolated from rhizospheric soil.</title>
        <authorList>
            <person name="Huq M.A."/>
        </authorList>
    </citation>
    <scope>NUCLEOTIDE SEQUENCE</scope>
    <source>
        <strain evidence="2">MAHUQ-68</strain>
    </source>
</reference>
<dbReference type="SUPFAM" id="SSF103473">
    <property type="entry name" value="MFS general substrate transporter"/>
    <property type="match status" value="1"/>
</dbReference>
<sequence length="909" mass="104341">MRNRVLSVLNIKVSESAYIFDLLRVQIFIGIAISYVNIIAYTLFLKSLSIQLLPYAYLTIAAFLFLLNLGYEKLEHRLSPLNLLKYIVVFSIAVLVVLWAGLYLQHSGSFIFMLMVWSILFYMLNGYTYWGLVSQLFNVRESKRVFSIIGAGDIPAKLIGYLSAPLLIPLVGLTHLLWFSVASLLMGLWFFNKSVKQRNWDSIKFNSHESHYQHQAAAPQQKGLITVFFKNELIFSISILTILSYNVFNFIDFTFLSHVKMKYEDIASLAAFIATFFAIGRIIALALKLLITSRVIEHWGVIKALFITPAILLFFCLIFFVLDQRANLIIYVFGGMVLITEVLRSTMQEPIFFILFQPLKEKLRLHGHLISKGYMLPPSLIIVGLSLIFMNRLGINVSILLTIIIVLLNLVAWAVIILYVKKTYLHTLHQSIRKGIFSSEDVYLNDKKSLDILLDKIYNGTKSEVIYALKLLGKAEHPEFVNLLHQQLLGNDSDVKRYVLSELKKADGVDMNLLKRLADKEPDIEIRQKLTAIICKYDLDYLHELAGRIDHLEYPIRKVVIISLLNQEEFSHLIVAGNELNNLIQSNIAAERELAVKIISELKNVRFTAAIEQLIDDEDSSVKRSAIVASCKLKVQKTLPEILNMLNRPTEKYIALQGLLQYGDELFEDINDEVAADYSSELIRLAGKMKGDNSTNYLLAAIKSFPEHIDKIVYSLWRKEYKPFSAKEISLINILLDNCFQSSRNKLEYYHSIQQFNNHVLVRNSLHSEIRSDLETCLRICCLLYDRNEVNRILELIEVGDSSKLYNAIEILEMVLPQRITKELNVLFDHVIDPDDTRKAYKTQAIDSMFNKIVFTHANEFNPWTKSVCIYSSWQNKDYGFLKKLSLETYSQGPYVIKETTAYVLNAIT</sequence>
<dbReference type="InterPro" id="IPR016024">
    <property type="entry name" value="ARM-type_fold"/>
</dbReference>
<feature type="transmembrane region" description="Helical" evidence="1">
    <location>
        <begin position="395"/>
        <end position="420"/>
    </location>
</feature>
<feature type="transmembrane region" description="Helical" evidence="1">
    <location>
        <begin position="170"/>
        <end position="191"/>
    </location>
</feature>
<organism evidence="2 3">
    <name type="scientific">Solitalea agri</name>
    <dbReference type="NCBI Taxonomy" id="2953739"/>
    <lineage>
        <taxon>Bacteria</taxon>
        <taxon>Pseudomonadati</taxon>
        <taxon>Bacteroidota</taxon>
        <taxon>Sphingobacteriia</taxon>
        <taxon>Sphingobacteriales</taxon>
        <taxon>Sphingobacteriaceae</taxon>
        <taxon>Solitalea</taxon>
    </lineage>
</organism>
<dbReference type="Gene3D" id="1.20.1250.20">
    <property type="entry name" value="MFS general substrate transporter like domains"/>
    <property type="match status" value="1"/>
</dbReference>
<feature type="transmembrane region" description="Helical" evidence="1">
    <location>
        <begin position="110"/>
        <end position="133"/>
    </location>
</feature>
<name>A0A9X2F0V6_9SPHI</name>
<feature type="transmembrane region" description="Helical" evidence="1">
    <location>
        <begin position="368"/>
        <end position="389"/>
    </location>
</feature>
<dbReference type="RefSeq" id="WP_252586460.1">
    <property type="nucleotide sequence ID" value="NZ_JAMWYS010000024.1"/>
</dbReference>
<gene>
    <name evidence="2" type="ORF">NF867_04790</name>
</gene>
<accession>A0A9X2F0V6</accession>
<feature type="transmembrane region" description="Helical" evidence="1">
    <location>
        <begin position="50"/>
        <end position="71"/>
    </location>
</feature>
<keyword evidence="1" id="KW-1133">Transmembrane helix</keyword>
<keyword evidence="1" id="KW-0472">Membrane</keyword>
<feature type="transmembrane region" description="Helical" evidence="1">
    <location>
        <begin position="299"/>
        <end position="322"/>
    </location>
</feature>
<feature type="transmembrane region" description="Helical" evidence="1">
    <location>
        <begin position="21"/>
        <end position="44"/>
    </location>
</feature>
<feature type="transmembrane region" description="Helical" evidence="1">
    <location>
        <begin position="266"/>
        <end position="287"/>
    </location>
</feature>
<keyword evidence="1" id="KW-0812">Transmembrane</keyword>
<keyword evidence="3" id="KW-1185">Reference proteome</keyword>
<dbReference type="CDD" id="cd06174">
    <property type="entry name" value="MFS"/>
    <property type="match status" value="1"/>
</dbReference>
<dbReference type="Gene3D" id="1.25.10.10">
    <property type="entry name" value="Leucine-rich Repeat Variant"/>
    <property type="match status" value="1"/>
</dbReference>
<comment type="caution">
    <text evidence="2">The sequence shown here is derived from an EMBL/GenBank/DDBJ whole genome shotgun (WGS) entry which is preliminary data.</text>
</comment>
<feature type="transmembrane region" description="Helical" evidence="1">
    <location>
        <begin position="145"/>
        <end position="164"/>
    </location>
</feature>
<dbReference type="SUPFAM" id="SSF48371">
    <property type="entry name" value="ARM repeat"/>
    <property type="match status" value="2"/>
</dbReference>
<protein>
    <submittedName>
        <fullName evidence="2">MFS transporter</fullName>
    </submittedName>
</protein>
<dbReference type="AlphaFoldDB" id="A0A9X2F0V6"/>
<dbReference type="InterPro" id="IPR036259">
    <property type="entry name" value="MFS_trans_sf"/>
</dbReference>
<proteinExistence type="predicted"/>
<dbReference type="InterPro" id="IPR011989">
    <property type="entry name" value="ARM-like"/>
</dbReference>